<comment type="similarity">
    <text evidence="1">Belongs to the CARF family.</text>
</comment>
<name>A0AAW0J5B4_MYOGA</name>
<gene>
    <name evidence="3" type="ORF">U0070_015925</name>
</gene>
<dbReference type="Pfam" id="PF11952">
    <property type="entry name" value="XTBD"/>
    <property type="match status" value="1"/>
</dbReference>
<dbReference type="EMBL" id="JBBHLL010000065">
    <property type="protein sequence ID" value="KAK7821459.1"/>
    <property type="molecule type" value="Genomic_DNA"/>
</dbReference>
<evidence type="ECO:0000313" key="4">
    <source>
        <dbReference type="Proteomes" id="UP001488838"/>
    </source>
</evidence>
<dbReference type="AlphaFoldDB" id="A0AAW0J5B4"/>
<keyword evidence="4" id="KW-1185">Reference proteome</keyword>
<dbReference type="InterPro" id="IPR021859">
    <property type="entry name" value="XTBD"/>
</dbReference>
<evidence type="ECO:0000259" key="2">
    <source>
        <dbReference type="PROSITE" id="PS51827"/>
    </source>
</evidence>
<feature type="domain" description="XRN2-binding (XTBD)" evidence="2">
    <location>
        <begin position="24"/>
        <end position="118"/>
    </location>
</feature>
<evidence type="ECO:0000313" key="3">
    <source>
        <dbReference type="EMBL" id="KAK7821459.1"/>
    </source>
</evidence>
<dbReference type="Proteomes" id="UP001488838">
    <property type="component" value="Unassembled WGS sequence"/>
</dbReference>
<accession>A0AAW0J5B4</accession>
<organism evidence="3 4">
    <name type="scientific">Myodes glareolus</name>
    <name type="common">Bank vole</name>
    <name type="synonym">Clethrionomys glareolus</name>
    <dbReference type="NCBI Taxonomy" id="447135"/>
    <lineage>
        <taxon>Eukaryota</taxon>
        <taxon>Metazoa</taxon>
        <taxon>Chordata</taxon>
        <taxon>Craniata</taxon>
        <taxon>Vertebrata</taxon>
        <taxon>Euteleostomi</taxon>
        <taxon>Mammalia</taxon>
        <taxon>Eutheria</taxon>
        <taxon>Euarchontoglires</taxon>
        <taxon>Glires</taxon>
        <taxon>Rodentia</taxon>
        <taxon>Myomorpha</taxon>
        <taxon>Muroidea</taxon>
        <taxon>Cricetidae</taxon>
        <taxon>Arvicolinae</taxon>
        <taxon>Myodes</taxon>
    </lineage>
</organism>
<proteinExistence type="inferred from homology"/>
<sequence>MVGGEAAASVEKLVSGVRQAADFAEQFRSYSESEKQWKARMEFILRHLPDYRDPPDGGGRLDQLLSLSMVWANHLFLGCSYSKDLLDKVMEMADGIEVEDLPQFITRSELMKKVMSRGDSPSFDTGLCCFVHSCFPFPHSLSKPFHN</sequence>
<evidence type="ECO:0000256" key="1">
    <source>
        <dbReference type="ARBA" id="ARBA00010053"/>
    </source>
</evidence>
<protein>
    <recommendedName>
        <fullName evidence="2">XRN2-binding (XTBD) domain-containing protein</fullName>
    </recommendedName>
</protein>
<reference evidence="3 4" key="1">
    <citation type="journal article" date="2023" name="bioRxiv">
        <title>Conserved and derived expression patterns and positive selection on dental genes reveal complex evolutionary context of ever-growing rodent molars.</title>
        <authorList>
            <person name="Calamari Z.T."/>
            <person name="Song A."/>
            <person name="Cohen E."/>
            <person name="Akter M."/>
            <person name="Roy R.D."/>
            <person name="Hallikas O."/>
            <person name="Christensen M.M."/>
            <person name="Li P."/>
            <person name="Marangoni P."/>
            <person name="Jernvall J."/>
            <person name="Klein O.D."/>
        </authorList>
    </citation>
    <scope>NUCLEOTIDE SEQUENCE [LARGE SCALE GENOMIC DNA]</scope>
    <source>
        <strain evidence="3">V071</strain>
    </source>
</reference>
<comment type="caution">
    <text evidence="3">The sequence shown here is derived from an EMBL/GenBank/DDBJ whole genome shotgun (WGS) entry which is preliminary data.</text>
</comment>
<dbReference type="PROSITE" id="PS51827">
    <property type="entry name" value="XTBD"/>
    <property type="match status" value="1"/>
</dbReference>